<keyword evidence="1" id="KW-0813">Transport</keyword>
<dbReference type="SMART" id="SM00382">
    <property type="entry name" value="AAA"/>
    <property type="match status" value="1"/>
</dbReference>
<evidence type="ECO:0000256" key="2">
    <source>
        <dbReference type="ARBA" id="ARBA00022741"/>
    </source>
</evidence>
<name>A0A2M8KUX2_9BACT</name>
<dbReference type="PROSITE" id="PS00211">
    <property type="entry name" value="ABC_TRANSPORTER_1"/>
    <property type="match status" value="1"/>
</dbReference>
<evidence type="ECO:0000313" key="5">
    <source>
        <dbReference type="EMBL" id="PJE63701.1"/>
    </source>
</evidence>
<dbReference type="GO" id="GO:0016887">
    <property type="term" value="F:ATP hydrolysis activity"/>
    <property type="evidence" value="ECO:0007669"/>
    <property type="project" value="InterPro"/>
</dbReference>
<protein>
    <submittedName>
        <fullName evidence="5">ABC transporter</fullName>
    </submittedName>
</protein>
<keyword evidence="2" id="KW-0547">Nucleotide-binding</keyword>
<dbReference type="EMBL" id="PFEE01000040">
    <property type="protein sequence ID" value="PJE63701.1"/>
    <property type="molecule type" value="Genomic_DNA"/>
</dbReference>
<dbReference type="InterPro" id="IPR017871">
    <property type="entry name" value="ABC_transporter-like_CS"/>
</dbReference>
<dbReference type="PROSITE" id="PS50893">
    <property type="entry name" value="ABC_TRANSPORTER_2"/>
    <property type="match status" value="1"/>
</dbReference>
<gene>
    <name evidence="5" type="ORF">COU89_01840</name>
</gene>
<dbReference type="Gene3D" id="3.40.50.300">
    <property type="entry name" value="P-loop containing nucleotide triphosphate hydrolases"/>
    <property type="match status" value="1"/>
</dbReference>
<accession>A0A2M8KUX2</accession>
<evidence type="ECO:0000256" key="3">
    <source>
        <dbReference type="ARBA" id="ARBA00022840"/>
    </source>
</evidence>
<dbReference type="InterPro" id="IPR050763">
    <property type="entry name" value="ABC_transporter_ATP-binding"/>
</dbReference>
<dbReference type="Pfam" id="PF00005">
    <property type="entry name" value="ABC_tran"/>
    <property type="match status" value="1"/>
</dbReference>
<dbReference type="SUPFAM" id="SSF52540">
    <property type="entry name" value="P-loop containing nucleoside triphosphate hydrolases"/>
    <property type="match status" value="1"/>
</dbReference>
<evidence type="ECO:0000259" key="4">
    <source>
        <dbReference type="PROSITE" id="PS50893"/>
    </source>
</evidence>
<dbReference type="PANTHER" id="PTHR42711:SF4">
    <property type="entry name" value="ABC TRANSPORTER RELATED"/>
    <property type="match status" value="1"/>
</dbReference>
<dbReference type="GO" id="GO:0005524">
    <property type="term" value="F:ATP binding"/>
    <property type="evidence" value="ECO:0007669"/>
    <property type="project" value="UniProtKB-KW"/>
</dbReference>
<evidence type="ECO:0000256" key="1">
    <source>
        <dbReference type="ARBA" id="ARBA00022448"/>
    </source>
</evidence>
<dbReference type="PANTHER" id="PTHR42711">
    <property type="entry name" value="ABC TRANSPORTER ATP-BINDING PROTEIN"/>
    <property type="match status" value="1"/>
</dbReference>
<dbReference type="InterPro" id="IPR003439">
    <property type="entry name" value="ABC_transporter-like_ATP-bd"/>
</dbReference>
<organism evidence="5 6">
    <name type="scientific">Candidatus Roizmanbacteria bacterium CG10_big_fil_rev_8_21_14_0_10_45_7</name>
    <dbReference type="NCBI Taxonomy" id="1974854"/>
    <lineage>
        <taxon>Bacteria</taxon>
        <taxon>Candidatus Roizmaniibacteriota</taxon>
    </lineage>
</organism>
<dbReference type="InterPro" id="IPR027417">
    <property type="entry name" value="P-loop_NTPase"/>
</dbReference>
<dbReference type="Proteomes" id="UP000231569">
    <property type="component" value="Unassembled WGS sequence"/>
</dbReference>
<proteinExistence type="predicted"/>
<feature type="domain" description="ABC transporter" evidence="4">
    <location>
        <begin position="5"/>
        <end position="255"/>
    </location>
</feature>
<dbReference type="AlphaFoldDB" id="A0A2M8KUX2"/>
<evidence type="ECO:0000313" key="6">
    <source>
        <dbReference type="Proteomes" id="UP000231569"/>
    </source>
</evidence>
<comment type="caution">
    <text evidence="5">The sequence shown here is derived from an EMBL/GenBank/DDBJ whole genome shotgun (WGS) entry which is preliminary data.</text>
</comment>
<reference evidence="6" key="1">
    <citation type="submission" date="2017-09" db="EMBL/GenBank/DDBJ databases">
        <title>Depth-based differentiation of microbial function through sediment-hosted aquifers and enrichment of novel symbionts in the deep terrestrial subsurface.</title>
        <authorList>
            <person name="Probst A.J."/>
            <person name="Ladd B."/>
            <person name="Jarett J.K."/>
            <person name="Geller-Mcgrath D.E."/>
            <person name="Sieber C.M.K."/>
            <person name="Emerson J.B."/>
            <person name="Anantharaman K."/>
            <person name="Thomas B.C."/>
            <person name="Malmstrom R."/>
            <person name="Stieglmeier M."/>
            <person name="Klingl A."/>
            <person name="Woyke T."/>
            <person name="Ryan C.M."/>
            <person name="Banfield J.F."/>
        </authorList>
    </citation>
    <scope>NUCLEOTIDE SEQUENCE [LARGE SCALE GENOMIC DNA]</scope>
</reference>
<keyword evidence="3" id="KW-0067">ATP-binding</keyword>
<dbReference type="InterPro" id="IPR003593">
    <property type="entry name" value="AAA+_ATPase"/>
</dbReference>
<sequence length="324" mass="37179">MTISITIQHLTKTYRTLRKTGNTWRDLLARTYEYHTAINDLSVTIREGELIGLVGPNGAGKTTLMKMLSGILLPTSGSITALGYTPFEKNISFLKQIAFVMGQRNQLIWDLPARDSFELNRVMYDISPSDYRVRLEELTQLLDCKGIIDQPLKTVSLGQRMRLELVGSLLHAPRMLFLDEPTLGLDVVAQGTIREFMRTYQRRLQPTIIFTSHYMRDVAELADRLLLIDKGTIRYDGTVGKLRKHFSHDMKEVRLELGKKLTDKDKLSLSGYRYQYTHPLMIIRVKAHDIPALLTRITQKVDYRDITVTDPSIEDIMMSAFQQV</sequence>